<accession>A0ABT2YY88</accession>
<keyword evidence="1" id="KW-0805">Transcription regulation</keyword>
<feature type="domain" description="Transcription factor LuxR-like autoinducer-binding" evidence="4">
    <location>
        <begin position="27"/>
        <end position="129"/>
    </location>
</feature>
<comment type="caution">
    <text evidence="5">The sequence shown here is derived from an EMBL/GenBank/DDBJ whole genome shotgun (WGS) entry which is preliminary data.</text>
</comment>
<organism evidence="5 6">
    <name type="scientific">Albidovulum sediminicola</name>
    <dbReference type="NCBI Taxonomy" id="2984331"/>
    <lineage>
        <taxon>Bacteria</taxon>
        <taxon>Pseudomonadati</taxon>
        <taxon>Pseudomonadota</taxon>
        <taxon>Alphaproteobacteria</taxon>
        <taxon>Rhodobacterales</taxon>
        <taxon>Paracoccaceae</taxon>
        <taxon>Albidovulum</taxon>
    </lineage>
</organism>
<dbReference type="InterPro" id="IPR036693">
    <property type="entry name" value="TF_LuxR_autoind-bd_dom_sf"/>
</dbReference>
<gene>
    <name evidence="5" type="ORF">OE647_03710</name>
</gene>
<reference evidence="5 6" key="1">
    <citation type="submission" date="2022-10" db="EMBL/GenBank/DDBJ databases">
        <title>Defluviimonas sp. nov., isolated from ocean surface water.</title>
        <authorList>
            <person name="He W."/>
            <person name="Wang L."/>
            <person name="Zhang D.-F."/>
        </authorList>
    </citation>
    <scope>NUCLEOTIDE SEQUENCE [LARGE SCALE GENOMIC DNA]</scope>
    <source>
        <strain evidence="5 6">WL0075</strain>
    </source>
</reference>
<keyword evidence="6" id="KW-1185">Reference proteome</keyword>
<protein>
    <submittedName>
        <fullName evidence="5">Autoinducer binding domain-containing protein</fullName>
    </submittedName>
</protein>
<dbReference type="Proteomes" id="UP001652503">
    <property type="component" value="Unassembled WGS sequence"/>
</dbReference>
<evidence type="ECO:0000313" key="5">
    <source>
        <dbReference type="EMBL" id="MCV2863843.1"/>
    </source>
</evidence>
<dbReference type="InterPro" id="IPR005143">
    <property type="entry name" value="TF_LuxR_autoind-bd_dom"/>
</dbReference>
<dbReference type="InterPro" id="IPR016032">
    <property type="entry name" value="Sig_transdc_resp-reg_C-effctor"/>
</dbReference>
<evidence type="ECO:0000256" key="3">
    <source>
        <dbReference type="ARBA" id="ARBA00023163"/>
    </source>
</evidence>
<name>A0ABT2YY88_9RHOB</name>
<evidence type="ECO:0000256" key="1">
    <source>
        <dbReference type="ARBA" id="ARBA00023015"/>
    </source>
</evidence>
<dbReference type="SUPFAM" id="SSF75516">
    <property type="entry name" value="Pheromone-binding domain of LuxR-like quorum-sensing transcription factors"/>
    <property type="match status" value="1"/>
</dbReference>
<keyword evidence="2" id="KW-0238">DNA-binding</keyword>
<evidence type="ECO:0000256" key="2">
    <source>
        <dbReference type="ARBA" id="ARBA00023125"/>
    </source>
</evidence>
<dbReference type="Pfam" id="PF03472">
    <property type="entry name" value="Autoind_bind"/>
    <property type="match status" value="1"/>
</dbReference>
<evidence type="ECO:0000313" key="6">
    <source>
        <dbReference type="Proteomes" id="UP001652503"/>
    </source>
</evidence>
<dbReference type="SUPFAM" id="SSF46894">
    <property type="entry name" value="C-terminal effector domain of the bipartite response regulators"/>
    <property type="match status" value="1"/>
</dbReference>
<proteinExistence type="predicted"/>
<dbReference type="EMBL" id="JAOWLA010000002">
    <property type="protein sequence ID" value="MCV2863843.1"/>
    <property type="molecule type" value="Genomic_DNA"/>
</dbReference>
<sequence>MTPSEAIDDAVQRLEAIAPAGYFLALRVRGASPLMVFKTFPQDWLDTYMENGYMMRDPVTTWALTVGGTIKWSSPFLPDPFGVLRQAAEHGLKHGASIAIGPRSALSICSICRQDRDPSKDEIAEAKEIVEQLHALTAPPASLTEAQKAVLEGLAKGEGTAKLARRTGLTEAAVKARQKDLCDLFFVSTPEDALRRARDAKLV</sequence>
<dbReference type="RefSeq" id="WP_263720306.1">
    <property type="nucleotide sequence ID" value="NZ_JAOWLA010000002.1"/>
</dbReference>
<dbReference type="Gene3D" id="3.30.450.80">
    <property type="entry name" value="Transcription factor LuxR-like, autoinducer-binding domain"/>
    <property type="match status" value="1"/>
</dbReference>
<keyword evidence="3" id="KW-0804">Transcription</keyword>
<evidence type="ECO:0000259" key="4">
    <source>
        <dbReference type="Pfam" id="PF03472"/>
    </source>
</evidence>